<protein>
    <submittedName>
        <fullName evidence="4">Acetyltransferase (GNAT) family protein</fullName>
    </submittedName>
</protein>
<dbReference type="OrthoDB" id="3572254at2"/>
<evidence type="ECO:0000313" key="5">
    <source>
        <dbReference type="Proteomes" id="UP000199515"/>
    </source>
</evidence>
<dbReference type="PANTHER" id="PTHR43877:SF2">
    <property type="entry name" value="AMINOALKYLPHOSPHONATE N-ACETYLTRANSFERASE-RELATED"/>
    <property type="match status" value="1"/>
</dbReference>
<dbReference type="InterPro" id="IPR016181">
    <property type="entry name" value="Acyl_CoA_acyltransferase"/>
</dbReference>
<name>A0A1H3K3D2_9PSEU</name>
<organism evidence="4 5">
    <name type="scientific">Amycolatopsis xylanica</name>
    <dbReference type="NCBI Taxonomy" id="589385"/>
    <lineage>
        <taxon>Bacteria</taxon>
        <taxon>Bacillati</taxon>
        <taxon>Actinomycetota</taxon>
        <taxon>Actinomycetes</taxon>
        <taxon>Pseudonocardiales</taxon>
        <taxon>Pseudonocardiaceae</taxon>
        <taxon>Amycolatopsis</taxon>
    </lineage>
</organism>
<gene>
    <name evidence="4" type="ORF">SAMN05421504_105641</name>
</gene>
<keyword evidence="2" id="KW-0012">Acyltransferase</keyword>
<dbReference type="InterPro" id="IPR050832">
    <property type="entry name" value="Bact_Acetyltransf"/>
</dbReference>
<dbReference type="Proteomes" id="UP000199515">
    <property type="component" value="Unassembled WGS sequence"/>
</dbReference>
<dbReference type="GO" id="GO:0016747">
    <property type="term" value="F:acyltransferase activity, transferring groups other than amino-acyl groups"/>
    <property type="evidence" value="ECO:0007669"/>
    <property type="project" value="InterPro"/>
</dbReference>
<dbReference type="InterPro" id="IPR000182">
    <property type="entry name" value="GNAT_dom"/>
</dbReference>
<dbReference type="CDD" id="cd04301">
    <property type="entry name" value="NAT_SF"/>
    <property type="match status" value="1"/>
</dbReference>
<evidence type="ECO:0000313" key="4">
    <source>
        <dbReference type="EMBL" id="SDY46696.1"/>
    </source>
</evidence>
<proteinExistence type="predicted"/>
<dbReference type="EMBL" id="FNON01000005">
    <property type="protein sequence ID" value="SDY46696.1"/>
    <property type="molecule type" value="Genomic_DNA"/>
</dbReference>
<dbReference type="AlphaFoldDB" id="A0A1H3K3D2"/>
<dbReference type="Pfam" id="PF00583">
    <property type="entry name" value="Acetyltransf_1"/>
    <property type="match status" value="1"/>
</dbReference>
<dbReference type="PROSITE" id="PS51186">
    <property type="entry name" value="GNAT"/>
    <property type="match status" value="1"/>
</dbReference>
<dbReference type="Gene3D" id="3.40.630.30">
    <property type="match status" value="1"/>
</dbReference>
<dbReference type="STRING" id="589385.SAMN05421504_105641"/>
<sequence length="171" mass="18384">MTTIKRLTAAQLAASVDGLAALLVDAVEDGASIGFLDPAGHLELVAWWQDLVPGTEAGHVIVFAAREDDEIVGTVQLRRATLPNALHRAELSKLVVHRKARGRGLGRVLLSTAEHAARDLGITLLLLDTETGSPAERLYRATGWTEVATVPDYARDPAGVMKPTTFFRKTP</sequence>
<keyword evidence="5" id="KW-1185">Reference proteome</keyword>
<keyword evidence="1 4" id="KW-0808">Transferase</keyword>
<evidence type="ECO:0000256" key="2">
    <source>
        <dbReference type="ARBA" id="ARBA00023315"/>
    </source>
</evidence>
<reference evidence="4 5" key="1">
    <citation type="submission" date="2016-10" db="EMBL/GenBank/DDBJ databases">
        <authorList>
            <person name="de Groot N.N."/>
        </authorList>
    </citation>
    <scope>NUCLEOTIDE SEQUENCE [LARGE SCALE GENOMIC DNA]</scope>
    <source>
        <strain evidence="4 5">CPCC 202699</strain>
    </source>
</reference>
<feature type="domain" description="N-acetyltransferase" evidence="3">
    <location>
        <begin position="2"/>
        <end position="166"/>
    </location>
</feature>
<dbReference type="RefSeq" id="WP_091292986.1">
    <property type="nucleotide sequence ID" value="NZ_FNON01000005.1"/>
</dbReference>
<evidence type="ECO:0000256" key="1">
    <source>
        <dbReference type="ARBA" id="ARBA00022679"/>
    </source>
</evidence>
<accession>A0A1H3K3D2</accession>
<dbReference type="PANTHER" id="PTHR43877">
    <property type="entry name" value="AMINOALKYLPHOSPHONATE N-ACETYLTRANSFERASE-RELATED-RELATED"/>
    <property type="match status" value="1"/>
</dbReference>
<dbReference type="SUPFAM" id="SSF55729">
    <property type="entry name" value="Acyl-CoA N-acyltransferases (Nat)"/>
    <property type="match status" value="1"/>
</dbReference>
<evidence type="ECO:0000259" key="3">
    <source>
        <dbReference type="PROSITE" id="PS51186"/>
    </source>
</evidence>